<evidence type="ECO:0000313" key="3">
    <source>
        <dbReference type="EMBL" id="NJP35558.1"/>
    </source>
</evidence>
<comment type="caution">
    <text evidence="3">The sequence shown here is derived from an EMBL/GenBank/DDBJ whole genome shotgun (WGS) entry which is preliminary data.</text>
</comment>
<dbReference type="Proteomes" id="UP000783871">
    <property type="component" value="Unassembled WGS sequence"/>
</dbReference>
<feature type="compositionally biased region" description="Low complexity" evidence="1">
    <location>
        <begin position="82"/>
        <end position="109"/>
    </location>
</feature>
<dbReference type="EMBL" id="JAATEO010000045">
    <property type="protein sequence ID" value="NJP35558.1"/>
    <property type="molecule type" value="Genomic_DNA"/>
</dbReference>
<reference evidence="3 4" key="1">
    <citation type="submission" date="2020-03" db="EMBL/GenBank/DDBJ databases">
        <title>WGS of actinomycetes isolated from Thailand.</title>
        <authorList>
            <person name="Thawai C."/>
        </authorList>
    </citation>
    <scope>NUCLEOTIDE SEQUENCE [LARGE SCALE GENOMIC DNA]</scope>
    <source>
        <strain evidence="3 4">HSS6-12</strain>
    </source>
</reference>
<evidence type="ECO:0000256" key="2">
    <source>
        <dbReference type="SAM" id="Phobius"/>
    </source>
</evidence>
<feature type="transmembrane region" description="Helical" evidence="2">
    <location>
        <begin position="43"/>
        <end position="63"/>
    </location>
</feature>
<protein>
    <recommendedName>
        <fullName evidence="5">DUF2154 domain-containing protein</fullName>
    </recommendedName>
</protein>
<evidence type="ECO:0000256" key="1">
    <source>
        <dbReference type="SAM" id="MobiDB-lite"/>
    </source>
</evidence>
<accession>A0ABX0ZHX8</accession>
<organism evidence="3 4">
    <name type="scientific">Micromonospora thermarum</name>
    <dbReference type="NCBI Taxonomy" id="2720024"/>
    <lineage>
        <taxon>Bacteria</taxon>
        <taxon>Bacillati</taxon>
        <taxon>Actinomycetota</taxon>
        <taxon>Actinomycetes</taxon>
        <taxon>Micromonosporales</taxon>
        <taxon>Micromonosporaceae</taxon>
        <taxon>Micromonospora</taxon>
    </lineage>
</organism>
<feature type="region of interest" description="Disordered" evidence="1">
    <location>
        <begin position="82"/>
        <end position="110"/>
    </location>
</feature>
<keyword evidence="2" id="KW-0472">Membrane</keyword>
<evidence type="ECO:0008006" key="5">
    <source>
        <dbReference type="Google" id="ProtNLM"/>
    </source>
</evidence>
<keyword evidence="2" id="KW-1133">Transmembrane helix</keyword>
<sequence>MDVAQPTAIAGAKPIAQATPITEATPVGADDGQRPSWPYAGRLLVAAALVVLALGALAVVATVSDPHRLGLPFTAGGRAAGPALPVAEPGGAGAADAPESGDGDAASGGRDVLTAARDGRQRATFELAGGLTRLDLRMADLGDDLYRMVAPADGALVPRPEVLGDRVRLGLAPTGRSGPAAVEVVLNARVTWRLRLAGAVTEQRLDLSAARLAGVDLVGGATRTDLRLPRIGGTLTVRVSGGVTRLDVLVPGQPAVRVRAAAGAGSIAVGDERTDRVGAGTVLGSAGWDRAADRVYVDLVASADAVTVTAG</sequence>
<dbReference type="RefSeq" id="WP_168003875.1">
    <property type="nucleotide sequence ID" value="NZ_JAATEO010000045.1"/>
</dbReference>
<proteinExistence type="predicted"/>
<keyword evidence="4" id="KW-1185">Reference proteome</keyword>
<name>A0ABX0ZHX8_9ACTN</name>
<evidence type="ECO:0000313" key="4">
    <source>
        <dbReference type="Proteomes" id="UP000783871"/>
    </source>
</evidence>
<gene>
    <name evidence="3" type="ORF">HCJ94_27215</name>
</gene>
<keyword evidence="2" id="KW-0812">Transmembrane</keyword>